<evidence type="ECO:0000256" key="9">
    <source>
        <dbReference type="NCBIfam" id="TIGR02209"/>
    </source>
</evidence>
<dbReference type="NCBIfam" id="NF008040">
    <property type="entry name" value="PRK10772.1"/>
    <property type="match status" value="1"/>
</dbReference>
<comment type="subunit">
    <text evidence="8">Part of a complex composed of FtsB, FtsL and FtsQ.</text>
</comment>
<reference evidence="10 11" key="1">
    <citation type="submission" date="2018-06" db="EMBL/GenBank/DDBJ databases">
        <authorList>
            <consortium name="Pathogen Informatics"/>
            <person name="Doyle S."/>
        </authorList>
    </citation>
    <scope>NUCLEOTIDE SEQUENCE [LARGE SCALE GENOMIC DNA]</scope>
    <source>
        <strain evidence="10 11">NCTC9645</strain>
    </source>
</reference>
<dbReference type="GO" id="GO:0043093">
    <property type="term" value="P:FtsZ-dependent cytokinesis"/>
    <property type="evidence" value="ECO:0007669"/>
    <property type="project" value="UniProtKB-UniRule"/>
</dbReference>
<evidence type="ECO:0000256" key="1">
    <source>
        <dbReference type="ARBA" id="ARBA00004401"/>
    </source>
</evidence>
<name>A0A2X3FCF7_KLEPN</name>
<keyword evidence="3 8" id="KW-0132">Cell division</keyword>
<evidence type="ECO:0000256" key="2">
    <source>
        <dbReference type="ARBA" id="ARBA00022475"/>
    </source>
</evidence>
<accession>A0A2X3FCF7</accession>
<proteinExistence type="inferred from homology"/>
<keyword evidence="2 8" id="KW-1003">Cell membrane</keyword>
<keyword evidence="6 8" id="KW-0472">Membrane</keyword>
<dbReference type="HAMAP" id="MF_00910">
    <property type="entry name" value="FtsL"/>
    <property type="match status" value="1"/>
</dbReference>
<dbReference type="GO" id="GO:0005886">
    <property type="term" value="C:plasma membrane"/>
    <property type="evidence" value="ECO:0007669"/>
    <property type="project" value="UniProtKB-SubCell"/>
</dbReference>
<dbReference type="GO" id="GO:0032153">
    <property type="term" value="C:cell division site"/>
    <property type="evidence" value="ECO:0007669"/>
    <property type="project" value="UniProtKB-UniRule"/>
</dbReference>
<evidence type="ECO:0000256" key="3">
    <source>
        <dbReference type="ARBA" id="ARBA00022618"/>
    </source>
</evidence>
<dbReference type="Proteomes" id="UP000250675">
    <property type="component" value="Unassembled WGS sequence"/>
</dbReference>
<evidence type="ECO:0000256" key="5">
    <source>
        <dbReference type="ARBA" id="ARBA00022989"/>
    </source>
</evidence>
<gene>
    <name evidence="8 10" type="primary">ftsL</name>
    <name evidence="10" type="ORF">NCTC9645_02960</name>
</gene>
<dbReference type="EMBL" id="UASO01000004">
    <property type="protein sequence ID" value="SQC22479.1"/>
    <property type="molecule type" value="Genomic_DNA"/>
</dbReference>
<sequence>MIGRVTEALSKVKGSIGSNERHALPGVIGDDLLRFGKLPLCLFICIIITAITVVTTAHHTRLLTAQREQLVLERDALDIEWRNLILEENALGDHSRVERIATEKLQMQHVDPSQEKYRCTEIRIIATDESSAKNA</sequence>
<organism evidence="10 11">
    <name type="scientific">Klebsiella pneumoniae</name>
    <dbReference type="NCBI Taxonomy" id="573"/>
    <lineage>
        <taxon>Bacteria</taxon>
        <taxon>Pseudomonadati</taxon>
        <taxon>Pseudomonadota</taxon>
        <taxon>Gammaproteobacteria</taxon>
        <taxon>Enterobacterales</taxon>
        <taxon>Enterobacteriaceae</taxon>
        <taxon>Klebsiella/Raoultella group</taxon>
        <taxon>Klebsiella</taxon>
        <taxon>Klebsiella pneumoniae complex</taxon>
    </lineage>
</organism>
<keyword evidence="5 8" id="KW-1133">Transmembrane helix</keyword>
<evidence type="ECO:0000256" key="6">
    <source>
        <dbReference type="ARBA" id="ARBA00023136"/>
    </source>
</evidence>
<evidence type="ECO:0000313" key="11">
    <source>
        <dbReference type="Proteomes" id="UP000250675"/>
    </source>
</evidence>
<dbReference type="PANTHER" id="PTHR37479">
    <property type="entry name" value="CELL DIVISION PROTEIN FTSL"/>
    <property type="match status" value="1"/>
</dbReference>
<comment type="subcellular location">
    <subcellularLocation>
        <location evidence="8">Cell inner membrane</location>
        <topology evidence="8">Single-pass type II membrane protein</topology>
    </subcellularLocation>
    <subcellularLocation>
        <location evidence="1">Cell membrane</location>
        <topology evidence="1">Single-pass type II membrane protein</topology>
    </subcellularLocation>
    <text evidence="8">Localizes to the division septum where it forms a ring structure.</text>
</comment>
<keyword evidence="4 8" id="KW-0812">Transmembrane</keyword>
<keyword evidence="8" id="KW-0997">Cell inner membrane</keyword>
<comment type="similarity">
    <text evidence="8">Belongs to the FtsL family.</text>
</comment>
<feature type="transmembrane region" description="Helical" evidence="8">
    <location>
        <begin position="35"/>
        <end position="57"/>
    </location>
</feature>
<dbReference type="Pfam" id="PF04999">
    <property type="entry name" value="FtsL"/>
    <property type="match status" value="1"/>
</dbReference>
<evidence type="ECO:0000256" key="7">
    <source>
        <dbReference type="ARBA" id="ARBA00023306"/>
    </source>
</evidence>
<evidence type="ECO:0000313" key="10">
    <source>
        <dbReference type="EMBL" id="SQC22479.1"/>
    </source>
</evidence>
<dbReference type="InterPro" id="IPR011922">
    <property type="entry name" value="Cell_div_FtsL"/>
</dbReference>
<protein>
    <recommendedName>
        <fullName evidence="8 9">Cell division protein FtsL</fullName>
    </recommendedName>
</protein>
<dbReference type="AlphaFoldDB" id="A0A2X3FCF7"/>
<dbReference type="PANTHER" id="PTHR37479:SF1">
    <property type="entry name" value="CELL DIVISION PROTEIN FTSL"/>
    <property type="match status" value="1"/>
</dbReference>
<evidence type="ECO:0000256" key="8">
    <source>
        <dbReference type="HAMAP-Rule" id="MF_00910"/>
    </source>
</evidence>
<comment type="function">
    <text evidence="8">Essential cell division protein. May link together the upstream cell division proteins, which are predominantly cytoplasmic, with the downstream cell division proteins, which are predominantly periplasmic.</text>
</comment>
<evidence type="ECO:0000256" key="4">
    <source>
        <dbReference type="ARBA" id="ARBA00022692"/>
    </source>
</evidence>
<dbReference type="NCBIfam" id="TIGR02209">
    <property type="entry name" value="ftsL_broad"/>
    <property type="match status" value="1"/>
</dbReference>
<keyword evidence="7 8" id="KW-0131">Cell cycle</keyword>